<keyword evidence="3" id="KW-1185">Reference proteome</keyword>
<proteinExistence type="predicted"/>
<keyword evidence="1" id="KW-1133">Transmembrane helix</keyword>
<dbReference type="EMBL" id="BMPZ01000008">
    <property type="protein sequence ID" value="GGI87490.1"/>
    <property type="molecule type" value="Genomic_DNA"/>
</dbReference>
<organism evidence="2 3">
    <name type="scientific">Shewanella gelidii</name>
    <dbReference type="NCBI Taxonomy" id="1642821"/>
    <lineage>
        <taxon>Bacteria</taxon>
        <taxon>Pseudomonadati</taxon>
        <taxon>Pseudomonadota</taxon>
        <taxon>Gammaproteobacteria</taxon>
        <taxon>Alteromonadales</taxon>
        <taxon>Shewanellaceae</taxon>
        <taxon>Shewanella</taxon>
    </lineage>
</organism>
<keyword evidence="1" id="KW-0472">Membrane</keyword>
<feature type="transmembrane region" description="Helical" evidence="1">
    <location>
        <begin position="61"/>
        <end position="81"/>
    </location>
</feature>
<evidence type="ECO:0000313" key="3">
    <source>
        <dbReference type="Proteomes" id="UP000613743"/>
    </source>
</evidence>
<keyword evidence="1" id="KW-0812">Transmembrane</keyword>
<comment type="caution">
    <text evidence="2">The sequence shown here is derived from an EMBL/GenBank/DDBJ whole genome shotgun (WGS) entry which is preliminary data.</text>
</comment>
<dbReference type="Proteomes" id="UP000613743">
    <property type="component" value="Unassembled WGS sequence"/>
</dbReference>
<protein>
    <submittedName>
        <fullName evidence="2">Uncharacterized protein</fullName>
    </submittedName>
</protein>
<feature type="transmembrane region" description="Helical" evidence="1">
    <location>
        <begin position="6"/>
        <end position="27"/>
    </location>
</feature>
<accession>A0A917NCI7</accession>
<reference evidence="2" key="1">
    <citation type="journal article" date="2014" name="Int. J. Syst. Evol. Microbiol.">
        <title>Complete genome sequence of Corynebacterium casei LMG S-19264T (=DSM 44701T), isolated from a smear-ripened cheese.</title>
        <authorList>
            <consortium name="US DOE Joint Genome Institute (JGI-PGF)"/>
            <person name="Walter F."/>
            <person name="Albersmeier A."/>
            <person name="Kalinowski J."/>
            <person name="Ruckert C."/>
        </authorList>
    </citation>
    <scope>NUCLEOTIDE SEQUENCE</scope>
    <source>
        <strain evidence="2">JCM 30804</strain>
    </source>
</reference>
<dbReference type="RefSeq" id="WP_188921609.1">
    <property type="nucleotide sequence ID" value="NZ_BMPZ01000008.1"/>
</dbReference>
<feature type="transmembrane region" description="Helical" evidence="1">
    <location>
        <begin position="34"/>
        <end position="55"/>
    </location>
</feature>
<reference evidence="2" key="2">
    <citation type="submission" date="2020-09" db="EMBL/GenBank/DDBJ databases">
        <authorList>
            <person name="Sun Q."/>
            <person name="Ohkuma M."/>
        </authorList>
    </citation>
    <scope>NUCLEOTIDE SEQUENCE</scope>
    <source>
        <strain evidence="2">JCM 30804</strain>
    </source>
</reference>
<evidence type="ECO:0000313" key="2">
    <source>
        <dbReference type="EMBL" id="GGI87490.1"/>
    </source>
</evidence>
<name>A0A917NCI7_9GAMM</name>
<dbReference type="AlphaFoldDB" id="A0A917NCI7"/>
<feature type="transmembrane region" description="Helical" evidence="1">
    <location>
        <begin position="93"/>
        <end position="114"/>
    </location>
</feature>
<evidence type="ECO:0000256" key="1">
    <source>
        <dbReference type="SAM" id="Phobius"/>
    </source>
</evidence>
<gene>
    <name evidence="2" type="ORF">GCM10009332_25920</name>
</gene>
<sequence>MRNLPIQLGILMLVYLVFAVVAIWRALHGGGIDLFTFGVVPVFIGIAIRAPWAAIIFKLYVLLQTLGFAALAVTAILAYQITPEDVKVVIDGINIPMPWVVSGIIVLLGFQYWVAFSASTKAFLLKSPATTV</sequence>